<dbReference type="EMBL" id="KV442248">
    <property type="protein sequence ID" value="OAQ22093.1"/>
    <property type="molecule type" value="Genomic_DNA"/>
</dbReference>
<gene>
    <name evidence="1" type="ORF">K457DRAFT_1882764</name>
</gene>
<dbReference type="Proteomes" id="UP000078512">
    <property type="component" value="Unassembled WGS sequence"/>
</dbReference>
<dbReference type="AlphaFoldDB" id="A0A197JAJ9"/>
<protein>
    <submittedName>
        <fullName evidence="1">Uncharacterized protein</fullName>
    </submittedName>
</protein>
<name>A0A197JAJ9_9FUNG</name>
<sequence length="141" mass="15559">MNTPLGFAHARPPLNFLRVQNLIAASPRGPPCVVTTRLECIKIPQTVCIRRRPILSLRPAILCLKPIDSGCSLYMKIPLYPAISTPAFRGTKSLSGCFEVSAQNFLFAHFGIAQKPIGRFRATPVLKGRRDTLPHARPQSL</sequence>
<evidence type="ECO:0000313" key="2">
    <source>
        <dbReference type="Proteomes" id="UP000078512"/>
    </source>
</evidence>
<reference evidence="1 2" key="1">
    <citation type="submission" date="2016-05" db="EMBL/GenBank/DDBJ databases">
        <title>Genome sequencing reveals origins of a unique bacterial endosymbiosis in the earliest lineages of terrestrial Fungi.</title>
        <authorList>
            <consortium name="DOE Joint Genome Institute"/>
            <person name="Uehling J."/>
            <person name="Gryganskyi A."/>
            <person name="Hameed K."/>
            <person name="Tschaplinski T."/>
            <person name="Misztal P."/>
            <person name="Wu S."/>
            <person name="Desiro A."/>
            <person name="Vande Pol N."/>
            <person name="Du Z.-Y."/>
            <person name="Zienkiewicz A."/>
            <person name="Zienkiewicz K."/>
            <person name="Morin E."/>
            <person name="Tisserant E."/>
            <person name="Splivallo R."/>
            <person name="Hainaut M."/>
            <person name="Henrissat B."/>
            <person name="Ohm R."/>
            <person name="Kuo A."/>
            <person name="Yan J."/>
            <person name="Lipzen A."/>
            <person name="Nolan M."/>
            <person name="Labutti K."/>
            <person name="Barry K."/>
            <person name="Goldstein A."/>
            <person name="Labbe J."/>
            <person name="Schadt C."/>
            <person name="Tuskan G."/>
            <person name="Grigoriev I."/>
            <person name="Martin F."/>
            <person name="Vilgalys R."/>
            <person name="Bonito G."/>
        </authorList>
    </citation>
    <scope>NUCLEOTIDE SEQUENCE [LARGE SCALE GENOMIC DNA]</scope>
    <source>
        <strain evidence="1 2">AG-77</strain>
    </source>
</reference>
<evidence type="ECO:0000313" key="1">
    <source>
        <dbReference type="EMBL" id="OAQ22093.1"/>
    </source>
</evidence>
<keyword evidence="2" id="KW-1185">Reference proteome</keyword>
<accession>A0A197JAJ9</accession>
<proteinExistence type="predicted"/>
<organism evidence="1 2">
    <name type="scientific">Linnemannia elongata AG-77</name>
    <dbReference type="NCBI Taxonomy" id="1314771"/>
    <lineage>
        <taxon>Eukaryota</taxon>
        <taxon>Fungi</taxon>
        <taxon>Fungi incertae sedis</taxon>
        <taxon>Mucoromycota</taxon>
        <taxon>Mortierellomycotina</taxon>
        <taxon>Mortierellomycetes</taxon>
        <taxon>Mortierellales</taxon>
        <taxon>Mortierellaceae</taxon>
        <taxon>Linnemannia</taxon>
    </lineage>
</organism>